<dbReference type="EMBL" id="CP043473">
    <property type="protein sequence ID" value="QEL54781.1"/>
    <property type="molecule type" value="Genomic_DNA"/>
</dbReference>
<feature type="signal peptide" evidence="1">
    <location>
        <begin position="1"/>
        <end position="22"/>
    </location>
</feature>
<dbReference type="KEGG" id="chrm:FYK34_03965"/>
<evidence type="ECO:0008006" key="4">
    <source>
        <dbReference type="Google" id="ProtNLM"/>
    </source>
</evidence>
<proteinExistence type="predicted"/>
<sequence length="588" mass="62765">MKNYLAPIALAFALPLSGCGSGSGDNTASNPPIAAHDSTIQNISGTVAVGAPLANAQVTVKSAQGLVIKTFQVDANGSFRNIEVSNATMPLLLEASGMANGAPQKIHSVAIRSGIVNITPLTNAITTLASDGDASQCFAQAADCAKKLTANALQQSQANLKTALAPLSQAISLDDKADWISTAFTPNKTGHDKLLELVDISAGTQSGSLTLKSKLGGGSVEINRQQAPVSLKIPDGGAPDLASLDALAQQLTDVYKTADGAKERYAALLSKNFNNSGMNATQYLAQFFFAMPGQHFSLPRLIRCEDANRCEIALGLDDGSQWASYIVNYEDSKWKIAGNGYPVAMNIASTAFANHKIDRATGQDKTVIDTTFELIIAQSPIGQNAKLVRSAQMLAYGQPILSLTANSACGITLTATDQQYSLGPICNSRYRFPDDVAHKINQAIHDGQAQIRLYSQADFTQPAAKDIALYQPVFASGDLKADSFPMLDQPSIDKLINATANSDLSLSWIQTADLYFEFANIMMNKLSPFRIESIGLKNMVRDPENPTKLSGVFNKNIKTQADNYSSLSVLLNGWDAHLRQFGSSYIIQ</sequence>
<keyword evidence="3" id="KW-1185">Reference proteome</keyword>
<evidence type="ECO:0000313" key="2">
    <source>
        <dbReference type="EMBL" id="QEL54781.1"/>
    </source>
</evidence>
<dbReference type="AlphaFoldDB" id="A0A5C1DDH6"/>
<dbReference type="Proteomes" id="UP000322079">
    <property type="component" value="Chromosome"/>
</dbReference>
<gene>
    <name evidence="2" type="ORF">FYK34_03965</name>
</gene>
<dbReference type="RefSeq" id="WP_149295159.1">
    <property type="nucleotide sequence ID" value="NZ_CP043473.1"/>
</dbReference>
<keyword evidence="1" id="KW-0732">Signal</keyword>
<protein>
    <recommendedName>
        <fullName evidence="4">Carboxypeptidase regulatory-like domain-containing protein</fullName>
    </recommendedName>
</protein>
<organism evidence="2 3">
    <name type="scientific">Chromobacterium paludis</name>
    <dbReference type="NCBI Taxonomy" id="2605945"/>
    <lineage>
        <taxon>Bacteria</taxon>
        <taxon>Pseudomonadati</taxon>
        <taxon>Pseudomonadota</taxon>
        <taxon>Betaproteobacteria</taxon>
        <taxon>Neisseriales</taxon>
        <taxon>Chromobacteriaceae</taxon>
        <taxon>Chromobacterium</taxon>
    </lineage>
</organism>
<evidence type="ECO:0000256" key="1">
    <source>
        <dbReference type="SAM" id="SignalP"/>
    </source>
</evidence>
<reference evidence="2 3" key="1">
    <citation type="submission" date="2019-08" db="EMBL/GenBank/DDBJ databases">
        <title>Chromobacterium paludis, a novel bacterium isolated from a Maryland marsh pond.</title>
        <authorList>
            <person name="Blackburn M.B."/>
            <person name="Gundersen-Rindal D.E."/>
        </authorList>
    </citation>
    <scope>NUCLEOTIDE SEQUENCE [LARGE SCALE GENOMIC DNA]</scope>
    <source>
        <strain evidence="3">IIBBL 257-1</strain>
    </source>
</reference>
<accession>A0A5C1DDH6</accession>
<feature type="chain" id="PRO_5022890730" description="Carboxypeptidase regulatory-like domain-containing protein" evidence="1">
    <location>
        <begin position="23"/>
        <end position="588"/>
    </location>
</feature>
<name>A0A5C1DDH6_9NEIS</name>
<evidence type="ECO:0000313" key="3">
    <source>
        <dbReference type="Proteomes" id="UP000322079"/>
    </source>
</evidence>